<evidence type="ECO:0000256" key="2">
    <source>
        <dbReference type="ARBA" id="ARBA00022679"/>
    </source>
</evidence>
<accession>A0AAE3DXV0</accession>
<dbReference type="InterPro" id="IPR013749">
    <property type="entry name" value="PM/HMP-P_kinase-1"/>
</dbReference>
<evidence type="ECO:0000259" key="6">
    <source>
        <dbReference type="Pfam" id="PF08543"/>
    </source>
</evidence>
<dbReference type="GO" id="GO:0005829">
    <property type="term" value="C:cytosol"/>
    <property type="evidence" value="ECO:0007669"/>
    <property type="project" value="TreeGrafter"/>
</dbReference>
<keyword evidence="8" id="KW-1185">Reference proteome</keyword>
<dbReference type="PANTHER" id="PTHR10534:SF2">
    <property type="entry name" value="PYRIDOXAL KINASE"/>
    <property type="match status" value="1"/>
</dbReference>
<dbReference type="AlphaFoldDB" id="A0AAE3DXV0"/>
<evidence type="ECO:0000313" key="7">
    <source>
        <dbReference type="EMBL" id="MCC2209913.1"/>
    </source>
</evidence>
<dbReference type="CDD" id="cd01173">
    <property type="entry name" value="pyridoxal_pyridoxamine_kinase"/>
    <property type="match status" value="1"/>
</dbReference>
<keyword evidence="2 7" id="KW-0808">Transferase</keyword>
<dbReference type="Gene3D" id="3.40.1190.20">
    <property type="match status" value="1"/>
</dbReference>
<keyword evidence="3" id="KW-0547">Nucleotide-binding</keyword>
<dbReference type="EMBL" id="JAJEQM010000003">
    <property type="protein sequence ID" value="MCC2209913.1"/>
    <property type="molecule type" value="Genomic_DNA"/>
</dbReference>
<gene>
    <name evidence="7" type="ORF">LKE05_03750</name>
</gene>
<comment type="caution">
    <text evidence="7">The sequence shown here is derived from an EMBL/GenBank/DDBJ whole genome shotgun (WGS) entry which is preliminary data.</text>
</comment>
<reference evidence="7 8" key="1">
    <citation type="submission" date="2021-10" db="EMBL/GenBank/DDBJ databases">
        <title>Anaerobic single-cell dispensing facilitates the cultivation of human gut bacteria.</title>
        <authorList>
            <person name="Afrizal A."/>
        </authorList>
    </citation>
    <scope>NUCLEOTIDE SEQUENCE [LARGE SCALE GENOMIC DNA]</scope>
    <source>
        <strain evidence="7 8">CLA-AA-H232</strain>
    </source>
</reference>
<evidence type="ECO:0000256" key="3">
    <source>
        <dbReference type="ARBA" id="ARBA00022741"/>
    </source>
</evidence>
<organism evidence="7 8">
    <name type="scientific">Hominilimicola fabiformis</name>
    <dbReference type="NCBI Taxonomy" id="2885356"/>
    <lineage>
        <taxon>Bacteria</taxon>
        <taxon>Bacillati</taxon>
        <taxon>Bacillota</taxon>
        <taxon>Clostridia</taxon>
        <taxon>Eubacteriales</taxon>
        <taxon>Oscillospiraceae</taxon>
        <taxon>Hominilimicola</taxon>
    </lineage>
</organism>
<keyword evidence="5" id="KW-0067">ATP-binding</keyword>
<dbReference type="InterPro" id="IPR029056">
    <property type="entry name" value="Ribokinase-like"/>
</dbReference>
<dbReference type="PANTHER" id="PTHR10534">
    <property type="entry name" value="PYRIDOXAL KINASE"/>
    <property type="match status" value="1"/>
</dbReference>
<evidence type="ECO:0000256" key="1">
    <source>
        <dbReference type="ARBA" id="ARBA00012104"/>
    </source>
</evidence>
<dbReference type="NCBIfam" id="NF005491">
    <property type="entry name" value="PRK07105.1"/>
    <property type="match status" value="1"/>
</dbReference>
<dbReference type="GO" id="GO:0008478">
    <property type="term" value="F:pyridoxal kinase activity"/>
    <property type="evidence" value="ECO:0007669"/>
    <property type="project" value="UniProtKB-EC"/>
</dbReference>
<evidence type="ECO:0000256" key="4">
    <source>
        <dbReference type="ARBA" id="ARBA00022777"/>
    </source>
</evidence>
<name>A0AAE3DXV0_9FIRM</name>
<protein>
    <recommendedName>
        <fullName evidence="1">pyridoxal kinase</fullName>
        <ecNumber evidence="1">2.7.1.35</ecNumber>
    </recommendedName>
</protein>
<dbReference type="Proteomes" id="UP001198242">
    <property type="component" value="Unassembled WGS sequence"/>
</dbReference>
<dbReference type="GO" id="GO:0005524">
    <property type="term" value="F:ATP binding"/>
    <property type="evidence" value="ECO:0007669"/>
    <property type="project" value="UniProtKB-KW"/>
</dbReference>
<dbReference type="RefSeq" id="WP_308455960.1">
    <property type="nucleotide sequence ID" value="NZ_JAJEQM010000003.1"/>
</dbReference>
<dbReference type="EC" id="2.7.1.35" evidence="1"/>
<feature type="domain" description="Pyridoxamine kinase/Phosphomethylpyrimidine kinase" evidence="6">
    <location>
        <begin position="25"/>
        <end position="260"/>
    </location>
</feature>
<proteinExistence type="predicted"/>
<evidence type="ECO:0000313" key="8">
    <source>
        <dbReference type="Proteomes" id="UP001198242"/>
    </source>
</evidence>
<dbReference type="SUPFAM" id="SSF53613">
    <property type="entry name" value="Ribokinase-like"/>
    <property type="match status" value="1"/>
</dbReference>
<dbReference type="Pfam" id="PF08543">
    <property type="entry name" value="Phos_pyr_kin"/>
    <property type="match status" value="1"/>
</dbReference>
<dbReference type="GO" id="GO:0009443">
    <property type="term" value="P:pyridoxal 5'-phosphate salvage"/>
    <property type="evidence" value="ECO:0007669"/>
    <property type="project" value="InterPro"/>
</dbReference>
<evidence type="ECO:0000256" key="5">
    <source>
        <dbReference type="ARBA" id="ARBA00022840"/>
    </source>
</evidence>
<sequence length="278" mass="30831">MKRIVSIQDISCFGKCSLTVALPIISAMGIEACPVPTAVLSTHTGGFTGYTYRDLTNDIPSIADHWKSLDLKFDAVATGYLGSFEQIKIVSDFFDKFKTDDNLIIVDPVMGDKGHFYAGFTEDFALEMKKLCSKADVIVPNLTEAAQLLDEDYIDSGYDEKYIKNLLIRLSNLGSKIVVLTGVSFDDNSQGVMSYNRETGEFSSYFNENIPGYFHSTGDIFSSTLCGALVKGFDMGKAVRIAVDFTVDCIKHTLGSEKEHWYAVKFEECIPDLIEMIK</sequence>
<keyword evidence="4 7" id="KW-0418">Kinase</keyword>
<dbReference type="InterPro" id="IPR004625">
    <property type="entry name" value="PyrdxlKinase"/>
</dbReference>